<gene>
    <name evidence="2" type="ORF">CSSPJE1EN2_LOCUS15089</name>
</gene>
<feature type="coiled-coil region" evidence="1">
    <location>
        <begin position="142"/>
        <end position="172"/>
    </location>
</feature>
<name>A0ABP1BB58_9BRYO</name>
<accession>A0ABP1BB58</accession>
<reference evidence="2" key="1">
    <citation type="submission" date="2024-03" db="EMBL/GenBank/DDBJ databases">
        <authorList>
            <consortium name="ELIXIR-Norway"/>
            <consortium name="Elixir Norway"/>
        </authorList>
    </citation>
    <scope>NUCLEOTIDE SEQUENCE</scope>
</reference>
<dbReference type="EMBL" id="OZ023704">
    <property type="protein sequence ID" value="CAK9872519.1"/>
    <property type="molecule type" value="Genomic_DNA"/>
</dbReference>
<organism evidence="2 3">
    <name type="scientific">Sphagnum jensenii</name>
    <dbReference type="NCBI Taxonomy" id="128206"/>
    <lineage>
        <taxon>Eukaryota</taxon>
        <taxon>Viridiplantae</taxon>
        <taxon>Streptophyta</taxon>
        <taxon>Embryophyta</taxon>
        <taxon>Bryophyta</taxon>
        <taxon>Sphagnophytina</taxon>
        <taxon>Sphagnopsida</taxon>
        <taxon>Sphagnales</taxon>
        <taxon>Sphagnaceae</taxon>
        <taxon>Sphagnum</taxon>
    </lineage>
</organism>
<sequence>MKANLEQPSGRPQGWFARPRLQRLRALEDDIERVDKRRFARSFGNGCSSRGSNSMPTKERLLWNQILLVRAVVAASLKKRGTQCRIGAMDNSRERGRWRHGAHSYSLATKFPFSSVKDRMKQCAGVPDPLSLLASSDLNSTSKQLLQTLKEKENAIAENQRTANAVEELKHNAEVSETDEKSFACPGRCVCKDHQ</sequence>
<keyword evidence="3" id="KW-1185">Reference proteome</keyword>
<dbReference type="Proteomes" id="UP001497522">
    <property type="component" value="Chromosome 3"/>
</dbReference>
<evidence type="ECO:0000256" key="1">
    <source>
        <dbReference type="SAM" id="Coils"/>
    </source>
</evidence>
<proteinExistence type="predicted"/>
<evidence type="ECO:0000313" key="2">
    <source>
        <dbReference type="EMBL" id="CAK9872519.1"/>
    </source>
</evidence>
<evidence type="ECO:0000313" key="3">
    <source>
        <dbReference type="Proteomes" id="UP001497522"/>
    </source>
</evidence>
<keyword evidence="1" id="KW-0175">Coiled coil</keyword>
<protein>
    <submittedName>
        <fullName evidence="2">Uncharacterized protein</fullName>
    </submittedName>
</protein>